<accession>A0ABS3FM45</accession>
<organism evidence="1 2">
    <name type="scientific">Phormidium pseudopriestleyi FRX01</name>
    <dbReference type="NCBI Taxonomy" id="1759528"/>
    <lineage>
        <taxon>Bacteria</taxon>
        <taxon>Bacillati</taxon>
        <taxon>Cyanobacteriota</taxon>
        <taxon>Cyanophyceae</taxon>
        <taxon>Oscillatoriophycideae</taxon>
        <taxon>Oscillatoriales</taxon>
        <taxon>Oscillatoriaceae</taxon>
        <taxon>Phormidium</taxon>
    </lineage>
</organism>
<name>A0ABS3FM45_9CYAN</name>
<keyword evidence="2" id="KW-1185">Reference proteome</keyword>
<proteinExistence type="predicted"/>
<reference evidence="1 2" key="1">
    <citation type="submission" date="2021-03" db="EMBL/GenBank/DDBJ databases">
        <title>Metabolic Capacity of the Antarctic Cyanobacterium Phormidium pseudopriestleyi that Sustains Oxygenic Photosynthesis in the Presence of Hydrogen Sulfide.</title>
        <authorList>
            <person name="Lumian J.E."/>
            <person name="Jungblut A.D."/>
            <person name="Dillon M.L."/>
            <person name="Hawes I."/>
            <person name="Doran P.T."/>
            <person name="Mackey T.J."/>
            <person name="Dick G.J."/>
            <person name="Grettenberger C.L."/>
            <person name="Sumner D.Y."/>
        </authorList>
    </citation>
    <scope>NUCLEOTIDE SEQUENCE [LARGE SCALE GENOMIC DNA]</scope>
    <source>
        <strain evidence="1 2">FRX01</strain>
    </source>
</reference>
<evidence type="ECO:0000313" key="1">
    <source>
        <dbReference type="EMBL" id="MBO0347903.1"/>
    </source>
</evidence>
<dbReference type="EMBL" id="JAFLQW010000052">
    <property type="protein sequence ID" value="MBO0347903.1"/>
    <property type="molecule type" value="Genomic_DNA"/>
</dbReference>
<dbReference type="Proteomes" id="UP000664844">
    <property type="component" value="Unassembled WGS sequence"/>
</dbReference>
<comment type="caution">
    <text evidence="1">The sequence shown here is derived from an EMBL/GenBank/DDBJ whole genome shotgun (WGS) entry which is preliminary data.</text>
</comment>
<dbReference type="RefSeq" id="WP_207086477.1">
    <property type="nucleotide sequence ID" value="NZ_JAFLQW010000052.1"/>
</dbReference>
<evidence type="ECO:0000313" key="2">
    <source>
        <dbReference type="Proteomes" id="UP000664844"/>
    </source>
</evidence>
<sequence>MKIEQELYEQIRQLGYWDRTDRINESNESQPLARAWSNPNTTAAPETMFQIVWLLSSSKRRQRLNPIDVRILDRAAADLAYHRRIVPSNQSYVKYLWEQVYHMEFPHLMREG</sequence>
<gene>
    <name evidence="1" type="ORF">J0895_02035</name>
</gene>
<protein>
    <submittedName>
        <fullName evidence="1">Uncharacterized protein</fullName>
    </submittedName>
</protein>